<feature type="region of interest" description="Disordered" evidence="1">
    <location>
        <begin position="308"/>
        <end position="328"/>
    </location>
</feature>
<reference evidence="2 3" key="1">
    <citation type="submission" date="2024-01" db="EMBL/GenBank/DDBJ databases">
        <title>The genomes of 5 underutilized Papilionoideae crops provide insights into root nodulation and disease resistanc.</title>
        <authorList>
            <person name="Jiang F."/>
        </authorList>
    </citation>
    <scope>NUCLEOTIDE SEQUENCE [LARGE SCALE GENOMIC DNA]</scope>
    <source>
        <strain evidence="2">LVBAO_FW01</strain>
        <tissue evidence="2">Leaves</tissue>
    </source>
</reference>
<sequence>MIFSISLTFSEELLFSAFQNLRSHLTKKKKNVVGLGLSSRLSLSVILSFSFKNKLCFLFVILLMDVWRIMLNSMLRTPKSDNSGVDTSVTNGYQHFLLMEKWAYNFKGCCQFGIGENGCGATPLRALKWSSGWSFRGEPPRLSCAVPFHLPRLPSCSRPQRRYTRVHGESLQGVIKACYSIAPNKKSPINQHKISISLRRMEIDPIETPPGFGGYTITKATSNKNRLETSSCEAFAIAESRFPGGQLSRSSVSCKMILQKRGSYTCKHEQNGAADSLRTRSDSDKKTSKYGSVKNNVVAVKVSNRACNSAKTSGMAKLSDRVKGKAKQ</sequence>
<comment type="caution">
    <text evidence="2">The sequence shown here is derived from an EMBL/GenBank/DDBJ whole genome shotgun (WGS) entry which is preliminary data.</text>
</comment>
<feature type="compositionally biased region" description="Basic and acidic residues" evidence="1">
    <location>
        <begin position="277"/>
        <end position="287"/>
    </location>
</feature>
<evidence type="ECO:0000256" key="1">
    <source>
        <dbReference type="SAM" id="MobiDB-lite"/>
    </source>
</evidence>
<evidence type="ECO:0000313" key="2">
    <source>
        <dbReference type="EMBL" id="KAK7338831.1"/>
    </source>
</evidence>
<dbReference type="Proteomes" id="UP001367508">
    <property type="component" value="Unassembled WGS sequence"/>
</dbReference>
<accession>A0AAN9LNE9</accession>
<feature type="compositionally biased region" description="Basic and acidic residues" evidence="1">
    <location>
        <begin position="318"/>
        <end position="328"/>
    </location>
</feature>
<protein>
    <submittedName>
        <fullName evidence="2">Uncharacterized protein</fullName>
    </submittedName>
</protein>
<keyword evidence="3" id="KW-1185">Reference proteome</keyword>
<evidence type="ECO:0000313" key="3">
    <source>
        <dbReference type="Proteomes" id="UP001367508"/>
    </source>
</evidence>
<dbReference type="EMBL" id="JAYMYQ010000004">
    <property type="protein sequence ID" value="KAK7338831.1"/>
    <property type="molecule type" value="Genomic_DNA"/>
</dbReference>
<proteinExistence type="predicted"/>
<name>A0AAN9LNE9_CANGL</name>
<organism evidence="2 3">
    <name type="scientific">Canavalia gladiata</name>
    <name type="common">Sword bean</name>
    <name type="synonym">Dolichos gladiatus</name>
    <dbReference type="NCBI Taxonomy" id="3824"/>
    <lineage>
        <taxon>Eukaryota</taxon>
        <taxon>Viridiplantae</taxon>
        <taxon>Streptophyta</taxon>
        <taxon>Embryophyta</taxon>
        <taxon>Tracheophyta</taxon>
        <taxon>Spermatophyta</taxon>
        <taxon>Magnoliopsida</taxon>
        <taxon>eudicotyledons</taxon>
        <taxon>Gunneridae</taxon>
        <taxon>Pentapetalae</taxon>
        <taxon>rosids</taxon>
        <taxon>fabids</taxon>
        <taxon>Fabales</taxon>
        <taxon>Fabaceae</taxon>
        <taxon>Papilionoideae</taxon>
        <taxon>50 kb inversion clade</taxon>
        <taxon>NPAAA clade</taxon>
        <taxon>indigoferoid/millettioid clade</taxon>
        <taxon>Phaseoleae</taxon>
        <taxon>Canavalia</taxon>
    </lineage>
</organism>
<gene>
    <name evidence="2" type="ORF">VNO77_19463</name>
</gene>
<feature type="region of interest" description="Disordered" evidence="1">
    <location>
        <begin position="269"/>
        <end position="290"/>
    </location>
</feature>
<dbReference type="AlphaFoldDB" id="A0AAN9LNE9"/>